<dbReference type="PANTHER" id="PTHR30033:SF1">
    <property type="entry name" value="FLAGELLAR HOOK-ASSOCIATED PROTEIN 1"/>
    <property type="match status" value="1"/>
</dbReference>
<dbReference type="GO" id="GO:0044780">
    <property type="term" value="P:bacterial-type flagellum assembly"/>
    <property type="evidence" value="ECO:0007669"/>
    <property type="project" value="InterPro"/>
</dbReference>
<keyword evidence="10" id="KW-0969">Cilium</keyword>
<keyword evidence="10" id="KW-0966">Cell projection</keyword>
<evidence type="ECO:0000256" key="2">
    <source>
        <dbReference type="ARBA" id="ARBA00004613"/>
    </source>
</evidence>
<keyword evidence="10" id="KW-0282">Flagellum</keyword>
<protein>
    <recommendedName>
        <fullName evidence="4">Flagellar hook-associated protein 1</fullName>
    </recommendedName>
</protein>
<sequence length="631" mass="65763">MGFNVGVTALRANMAALQVVGHNIANVNTPGFSRQHVDLQQVPGQKFGTGYFGKGVQVASVDRAFNQFLTREANLSAAAAESANIRFQRLQTLEQLFPMGEAGVGHQLNGFLNAWADTVASPTNQTARSVVLSRAEEFSNRLNQTASQLEELRATTRVQIEAGIEQANRLGASIAQLNQRIVDAYAGGTAPNDLLDQRDRLVADLNKIVQVNTLEADDRSLTVFVGGSVPLVLGVRATPLVGSESVSAEGRYTIGFGSAGAIINEDLLAGGQLRGVLAFYNDDVAAVATQLGRLALSTLELTNRQHRAGLDLNGNQGVDFFRALPASYFTASVSVVSGSVAPPGVSWSIDSAAAAPASFQASDYRISFTAAGTGSITRVSDGHSVAFTPPATDLTLDGLRFAGLNTGAPNTEVLVRPFRGAAAAMAVNLSAPSQLALASPVVVAATAGNSGNVQVEALHRPAGQSPPFTLPATIAFVAGGYTLNGGAVQPFVSGQPIVANGFSLTLRGSPAVGDSFTVSDAAGLDMRQNAGNAQALLALRDLDALDGYTLSDGYIPVFASVSSSIQVAQAESDFATRVAAQAEAVRANQSGVNLDEEAARLMQFQQAYQASARYLQSIQSIFETLLATFGR</sequence>
<feature type="domain" description="Flagellar hook-associated protein FlgK helical" evidence="9">
    <location>
        <begin position="90"/>
        <end position="321"/>
    </location>
</feature>
<proteinExistence type="inferred from homology"/>
<dbReference type="InterPro" id="IPR053927">
    <property type="entry name" value="FlgK_helical"/>
</dbReference>
<dbReference type="Pfam" id="PF06429">
    <property type="entry name" value="Flg_bbr_C"/>
    <property type="match status" value="1"/>
</dbReference>
<feature type="domain" description="Flagellar basal-body/hook protein C-terminal" evidence="8">
    <location>
        <begin position="589"/>
        <end position="626"/>
    </location>
</feature>
<dbReference type="InterPro" id="IPR002371">
    <property type="entry name" value="FlgK"/>
</dbReference>
<dbReference type="InterPro" id="IPR010930">
    <property type="entry name" value="Flg_bb/hook_C_dom"/>
</dbReference>
<dbReference type="STRING" id="1458425.SRAA_0498"/>
<evidence type="ECO:0000256" key="4">
    <source>
        <dbReference type="ARBA" id="ARBA00016244"/>
    </source>
</evidence>
<dbReference type="KEGG" id="cbaa:SRAA_0498"/>
<dbReference type="RefSeq" id="WP_045530741.1">
    <property type="nucleotide sequence ID" value="NZ_AP014568.1"/>
</dbReference>
<evidence type="ECO:0000259" key="8">
    <source>
        <dbReference type="Pfam" id="PF06429"/>
    </source>
</evidence>
<reference evidence="10 11" key="1">
    <citation type="journal article" date="2014" name="Nat. Commun.">
        <title>Physiological and genomic features of highly alkaliphilic hydrogen-utilizing Betaproteobacteria from a continental serpentinizing site.</title>
        <authorList>
            <person name="Suzuki S."/>
            <person name="Kuenen J.G."/>
            <person name="Schipper K."/>
            <person name="van der Velde S."/>
            <person name="Ishii S."/>
            <person name="Wu A."/>
            <person name="Sorokin D.Y."/>
            <person name="Tenney A."/>
            <person name="Meng X.Y."/>
            <person name="Morrill P.L."/>
            <person name="Kamagata Y."/>
            <person name="Muyzer G."/>
            <person name="Nealson K.H."/>
        </authorList>
    </citation>
    <scope>NUCLEOTIDE SEQUENCE [LARGE SCALE GENOMIC DNA]</scope>
    <source>
        <strain evidence="10 11">A1</strain>
    </source>
</reference>
<evidence type="ECO:0000256" key="3">
    <source>
        <dbReference type="ARBA" id="ARBA00009677"/>
    </source>
</evidence>
<organism evidence="10 11">
    <name type="scientific">Serpentinimonas raichei</name>
    <dbReference type="NCBI Taxonomy" id="1458425"/>
    <lineage>
        <taxon>Bacteria</taxon>
        <taxon>Pseudomonadati</taxon>
        <taxon>Pseudomonadota</taxon>
        <taxon>Betaproteobacteria</taxon>
        <taxon>Burkholderiales</taxon>
        <taxon>Comamonadaceae</taxon>
        <taxon>Serpentinimonas</taxon>
    </lineage>
</organism>
<evidence type="ECO:0000313" key="10">
    <source>
        <dbReference type="EMBL" id="BAO80352.1"/>
    </source>
</evidence>
<dbReference type="SUPFAM" id="SSF64518">
    <property type="entry name" value="Phase 1 flagellin"/>
    <property type="match status" value="1"/>
</dbReference>
<comment type="similarity">
    <text evidence="3">Belongs to the flagella basal body rod proteins family.</text>
</comment>
<dbReference type="Pfam" id="PF00460">
    <property type="entry name" value="Flg_bb_rod"/>
    <property type="match status" value="1"/>
</dbReference>
<dbReference type="GO" id="GO:0005576">
    <property type="term" value="C:extracellular region"/>
    <property type="evidence" value="ECO:0007669"/>
    <property type="project" value="UniProtKB-SubCell"/>
</dbReference>
<feature type="domain" description="Flagellar basal body rod protein N-terminal" evidence="7">
    <location>
        <begin position="3"/>
        <end position="32"/>
    </location>
</feature>
<keyword evidence="5" id="KW-0964">Secreted</keyword>
<evidence type="ECO:0000256" key="6">
    <source>
        <dbReference type="ARBA" id="ARBA00023143"/>
    </source>
</evidence>
<dbReference type="OrthoDB" id="9802553at2"/>
<evidence type="ECO:0000256" key="1">
    <source>
        <dbReference type="ARBA" id="ARBA00004365"/>
    </source>
</evidence>
<dbReference type="HOGENOM" id="CLU_012762_0_0_4"/>
<dbReference type="PRINTS" id="PR01005">
    <property type="entry name" value="FLGHOOKAP1"/>
</dbReference>
<dbReference type="Pfam" id="PF22638">
    <property type="entry name" value="FlgK_D1"/>
    <property type="match status" value="1"/>
</dbReference>
<dbReference type="EMBL" id="AP014568">
    <property type="protein sequence ID" value="BAO80352.1"/>
    <property type="molecule type" value="Genomic_DNA"/>
</dbReference>
<keyword evidence="11" id="KW-1185">Reference proteome</keyword>
<evidence type="ECO:0000313" key="11">
    <source>
        <dbReference type="Proteomes" id="UP000067461"/>
    </source>
</evidence>
<evidence type="ECO:0000256" key="5">
    <source>
        <dbReference type="ARBA" id="ARBA00022525"/>
    </source>
</evidence>
<evidence type="ECO:0000259" key="7">
    <source>
        <dbReference type="Pfam" id="PF00460"/>
    </source>
</evidence>
<gene>
    <name evidence="10" type="ORF">SRAA_0498</name>
</gene>
<dbReference type="Proteomes" id="UP000067461">
    <property type="component" value="Chromosome"/>
</dbReference>
<dbReference type="NCBIfam" id="TIGR02492">
    <property type="entry name" value="flgK_ends"/>
    <property type="match status" value="1"/>
</dbReference>
<accession>A0A060NH47</accession>
<evidence type="ECO:0000259" key="9">
    <source>
        <dbReference type="Pfam" id="PF22638"/>
    </source>
</evidence>
<dbReference type="PANTHER" id="PTHR30033">
    <property type="entry name" value="FLAGELLAR HOOK-ASSOCIATED PROTEIN 1"/>
    <property type="match status" value="1"/>
</dbReference>
<comment type="subcellular location">
    <subcellularLocation>
        <location evidence="1">Bacterial flagellum</location>
    </subcellularLocation>
    <subcellularLocation>
        <location evidence="2">Secreted</location>
    </subcellularLocation>
</comment>
<dbReference type="AlphaFoldDB" id="A0A060NH47"/>
<dbReference type="GO" id="GO:0009424">
    <property type="term" value="C:bacterial-type flagellum hook"/>
    <property type="evidence" value="ECO:0007669"/>
    <property type="project" value="InterPro"/>
</dbReference>
<dbReference type="GO" id="GO:0005198">
    <property type="term" value="F:structural molecule activity"/>
    <property type="evidence" value="ECO:0007669"/>
    <property type="project" value="InterPro"/>
</dbReference>
<name>A0A060NH47_9BURK</name>
<dbReference type="InterPro" id="IPR001444">
    <property type="entry name" value="Flag_bb_rod_N"/>
</dbReference>
<keyword evidence="6" id="KW-0975">Bacterial flagellum</keyword>